<dbReference type="SUPFAM" id="SSF89392">
    <property type="entry name" value="Prokaryotic lipoproteins and lipoprotein localization factors"/>
    <property type="match status" value="1"/>
</dbReference>
<protein>
    <recommendedName>
        <fullName evidence="3">LppX_LprAFG lipoprotein</fullName>
    </recommendedName>
</protein>
<name>C7M1V2_ACIFD</name>
<accession>C7M1V2</accession>
<dbReference type="Proteomes" id="UP000000771">
    <property type="component" value="Chromosome"/>
</dbReference>
<dbReference type="STRING" id="525909.Afer_1945"/>
<dbReference type="PROSITE" id="PS51257">
    <property type="entry name" value="PROKAR_LIPOPROTEIN"/>
    <property type="match status" value="1"/>
</dbReference>
<dbReference type="OrthoDB" id="3369896at2"/>
<evidence type="ECO:0000313" key="2">
    <source>
        <dbReference type="Proteomes" id="UP000000771"/>
    </source>
</evidence>
<sequence length="306" mass="30291">MRVRASSRGTWAARIGVVGALAVAAAACGSSGGASSSSSSSTPTASLPPSQLLSDASAKLVSMTSFRFTGSGNVATPASASAPSAGSTTVTPAGYATFTLSGAASIPEHLFEVTTSVHGLRITEIATQSDLYLHYPTVATPNATATTWLEIPSSVLPIPTNSSAFASKVAAALRAAVKPQPDGTATVDGQTCTLVKATISGSAMSQLLSAADPSLASQAASTLDTVSAVITAAINSAHELVQVHEAVSTSAGVQVNLTITYEDQNQPVSITIPPSNEVELITSAGELSGVLGGSASTSANQGASQG</sequence>
<dbReference type="AlphaFoldDB" id="C7M1V2"/>
<dbReference type="Gene3D" id="2.50.20.20">
    <property type="match status" value="1"/>
</dbReference>
<evidence type="ECO:0000313" key="1">
    <source>
        <dbReference type="EMBL" id="ACU54849.1"/>
    </source>
</evidence>
<organism evidence="1 2">
    <name type="scientific">Acidimicrobium ferrooxidans (strain DSM 10331 / JCM 15462 / NBRC 103882 / ICP)</name>
    <dbReference type="NCBI Taxonomy" id="525909"/>
    <lineage>
        <taxon>Bacteria</taxon>
        <taxon>Bacillati</taxon>
        <taxon>Actinomycetota</taxon>
        <taxon>Acidimicrobiia</taxon>
        <taxon>Acidimicrobiales</taxon>
        <taxon>Acidimicrobiaceae</taxon>
        <taxon>Acidimicrobium</taxon>
    </lineage>
</organism>
<dbReference type="InterPro" id="IPR029046">
    <property type="entry name" value="LolA/LolB/LppX"/>
</dbReference>
<gene>
    <name evidence="1" type="ordered locus">Afer_1945</name>
</gene>
<dbReference type="KEGG" id="afo:Afer_1945"/>
<dbReference type="RefSeq" id="WP_015799325.1">
    <property type="nucleotide sequence ID" value="NC_013124.1"/>
</dbReference>
<reference evidence="1 2" key="1">
    <citation type="journal article" date="2009" name="Stand. Genomic Sci.">
        <title>Complete genome sequence of Acidimicrobium ferrooxidans type strain (ICP).</title>
        <authorList>
            <person name="Clum A."/>
            <person name="Nolan M."/>
            <person name="Lang E."/>
            <person name="Glavina Del Rio T."/>
            <person name="Tice H."/>
            <person name="Copeland A."/>
            <person name="Cheng J.F."/>
            <person name="Lucas S."/>
            <person name="Chen F."/>
            <person name="Bruce D."/>
            <person name="Goodwin L."/>
            <person name="Pitluck S."/>
            <person name="Ivanova N."/>
            <person name="Mavrommatis K."/>
            <person name="Mikhailova N."/>
            <person name="Pati A."/>
            <person name="Chen A."/>
            <person name="Palaniappan K."/>
            <person name="Goker M."/>
            <person name="Spring S."/>
            <person name="Land M."/>
            <person name="Hauser L."/>
            <person name="Chang Y.J."/>
            <person name="Jeffries C.C."/>
            <person name="Chain P."/>
            <person name="Bristow J."/>
            <person name="Eisen J.A."/>
            <person name="Markowitz V."/>
            <person name="Hugenholtz P."/>
            <person name="Kyrpides N.C."/>
            <person name="Klenk H.P."/>
            <person name="Lapidus A."/>
        </authorList>
    </citation>
    <scope>NUCLEOTIDE SEQUENCE [LARGE SCALE GENOMIC DNA]</scope>
    <source>
        <strain evidence="2">DSM 10331 / JCM 15462 / NBRC 103882 / ICP</strain>
    </source>
</reference>
<evidence type="ECO:0008006" key="3">
    <source>
        <dbReference type="Google" id="ProtNLM"/>
    </source>
</evidence>
<keyword evidence="2" id="KW-1185">Reference proteome</keyword>
<dbReference type="HOGENOM" id="CLU_908005_0_0_11"/>
<proteinExistence type="predicted"/>
<dbReference type="EMBL" id="CP001631">
    <property type="protein sequence ID" value="ACU54849.1"/>
    <property type="molecule type" value="Genomic_DNA"/>
</dbReference>